<keyword evidence="2" id="KW-1185">Reference proteome</keyword>
<name>A0ABV0JSM1_9CYAN</name>
<dbReference type="SUPFAM" id="SSF110849">
    <property type="entry name" value="ParB/Sulfiredoxin"/>
    <property type="match status" value="1"/>
</dbReference>
<sequence>MKLSTSLVAVKKINSNVPRSEFLEDELNRTAELILKAEGIINPPVIRRTSGESYEVVNGHFEYYAAVKAREIDPRKGEMIGAFIIESENEEVLMDQVEVLRNREFNNESPVADTQPLNTVESSNEVIQIESLLPEIESLIDNKLDLISRRLSEQNEELLREQVEVLRSREINNKLPVADTQPLNTVETSKEVIQIESLLPEIESLIDRKLQLISNRISEHIDEFVQKIEPILNKPGKVRTKKDDKTPTKKNGYTRMKLSDLQKAAKERNIEELSKLKTRAEFIAALEKADASQT</sequence>
<accession>A0ABV0JSM1</accession>
<dbReference type="Gene3D" id="3.90.1530.10">
    <property type="entry name" value="Conserved hypothetical protein from pyrococcus furiosus pfu- 392566-001, ParB domain"/>
    <property type="match status" value="1"/>
</dbReference>
<dbReference type="RefSeq" id="WP_190428063.1">
    <property type="nucleotide sequence ID" value="NZ_JAMPKK010000044.1"/>
</dbReference>
<evidence type="ECO:0000313" key="2">
    <source>
        <dbReference type="Proteomes" id="UP001442494"/>
    </source>
</evidence>
<protein>
    <recommendedName>
        <fullName evidence="3">Chromosome partitioning protein ParB</fullName>
    </recommendedName>
</protein>
<dbReference type="Proteomes" id="UP001442494">
    <property type="component" value="Unassembled WGS sequence"/>
</dbReference>
<organism evidence="1 2">
    <name type="scientific">Funiculus sociatus GB2-A5</name>
    <dbReference type="NCBI Taxonomy" id="2933946"/>
    <lineage>
        <taxon>Bacteria</taxon>
        <taxon>Bacillati</taxon>
        <taxon>Cyanobacteriota</taxon>
        <taxon>Cyanophyceae</taxon>
        <taxon>Coleofasciculales</taxon>
        <taxon>Coleofasciculaceae</taxon>
        <taxon>Funiculus</taxon>
    </lineage>
</organism>
<reference evidence="1 2" key="1">
    <citation type="submission" date="2022-04" db="EMBL/GenBank/DDBJ databases">
        <title>Positive selection, recombination, and allopatry shape intraspecific diversity of widespread and dominant cyanobacteria.</title>
        <authorList>
            <person name="Wei J."/>
            <person name="Shu W."/>
            <person name="Hu C."/>
        </authorList>
    </citation>
    <scope>NUCLEOTIDE SEQUENCE [LARGE SCALE GENOMIC DNA]</scope>
    <source>
        <strain evidence="1 2">GB2-A5</strain>
    </source>
</reference>
<proteinExistence type="predicted"/>
<gene>
    <name evidence="1" type="ORF">NDI37_18540</name>
</gene>
<comment type="caution">
    <text evidence="1">The sequence shown here is derived from an EMBL/GenBank/DDBJ whole genome shotgun (WGS) entry which is preliminary data.</text>
</comment>
<dbReference type="InterPro" id="IPR036086">
    <property type="entry name" value="ParB/Sulfiredoxin_sf"/>
</dbReference>
<evidence type="ECO:0008006" key="3">
    <source>
        <dbReference type="Google" id="ProtNLM"/>
    </source>
</evidence>
<evidence type="ECO:0000313" key="1">
    <source>
        <dbReference type="EMBL" id="MEP0866459.1"/>
    </source>
</evidence>
<dbReference type="EMBL" id="JAMPKK010000044">
    <property type="protein sequence ID" value="MEP0866459.1"/>
    <property type="molecule type" value="Genomic_DNA"/>
</dbReference>